<evidence type="ECO:0000313" key="4">
    <source>
        <dbReference type="Proteomes" id="UP001198830"/>
    </source>
</evidence>
<dbReference type="InterPro" id="IPR049802">
    <property type="entry name" value="RhsC-like_FIX"/>
</dbReference>
<feature type="domain" description="Type VII secretion system protein EssD-like" evidence="2">
    <location>
        <begin position="331"/>
        <end position="455"/>
    </location>
</feature>
<protein>
    <submittedName>
        <fullName evidence="3">DNA/RNA non-specific endonuclease</fullName>
    </submittedName>
</protein>
<reference evidence="3 4" key="1">
    <citation type="submission" date="2021-10" db="EMBL/GenBank/DDBJ databases">
        <title>The diversity and Nitrogen Metabolism of Culturable Nitrate-Utilizing Bacteria Within the Oxygen Minimum Zone of the Changjiang (Yangtze River)Estuary.</title>
        <authorList>
            <person name="Zhang D."/>
            <person name="Zheng J."/>
            <person name="Liu S."/>
            <person name="He W."/>
        </authorList>
    </citation>
    <scope>NUCLEOTIDE SEQUENCE [LARGE SCALE GENOMIC DNA]</scope>
    <source>
        <strain evidence="3 4">FXH275-2</strain>
    </source>
</reference>
<gene>
    <name evidence="3" type="ORF">LL253_06035</name>
</gene>
<feature type="compositionally biased region" description="Pro residues" evidence="1">
    <location>
        <begin position="170"/>
        <end position="184"/>
    </location>
</feature>
<organism evidence="3 4">
    <name type="scientific">Sphingobium soli</name>
    <dbReference type="NCBI Taxonomy" id="1591116"/>
    <lineage>
        <taxon>Bacteria</taxon>
        <taxon>Pseudomonadati</taxon>
        <taxon>Pseudomonadota</taxon>
        <taxon>Alphaproteobacteria</taxon>
        <taxon>Sphingomonadales</taxon>
        <taxon>Sphingomonadaceae</taxon>
        <taxon>Sphingobium</taxon>
    </lineage>
</organism>
<dbReference type="InterPro" id="IPR044927">
    <property type="entry name" value="Endonuclea_NS_2"/>
</dbReference>
<keyword evidence="3" id="KW-0540">Nuclease</keyword>
<feature type="region of interest" description="Disordered" evidence="1">
    <location>
        <begin position="1"/>
        <end position="35"/>
    </location>
</feature>
<evidence type="ECO:0000313" key="3">
    <source>
        <dbReference type="EMBL" id="MCC4232253.1"/>
    </source>
</evidence>
<dbReference type="Pfam" id="PF13930">
    <property type="entry name" value="Endonuclea_NS_2"/>
    <property type="match status" value="1"/>
</dbReference>
<sequence>MGTEAADSIGQGSAGIGSSTSTSTDVAADMVSEHRTAGTLDTTALAADVRAHTPDDPQAQADLAAAIEAQLTPVEQGQFSAAMQAANDNAPFGVSIEGQEFAVGDFPDAPAAATWGSQPAGLGYKEAWDATAARLGTTDPAAITAAIEAQLTPPSDVTTLAPITIEATPEPTPQPSPQAAPQPVAPDATLQDAQSEEGVGAFFDGLVKGDFSDNDSWSATAGQVVGGFIPVVGQIGDARDTVSAIGDVIQGKDGAWGNLGLAAVAWVPGVGDLAKGAIRGGDKALDAGSEVAQQATRHGDEIADAARPRIEMDGGSKGDWSPELNARNLTPNADYVVNGYTYRTDAQGRVADVEGQLDLHTADRNSYQQGVSGREDRLPDDQGGHLIASIFNGPGERVNLVPMNGNFNMGAWRDLERTFQTALNEGKTVDVKIEVKYGSDSQRPDNFRVTYSIDGVPRTRMFDNVPGGQK</sequence>
<name>A0ABS8H2C4_9SPHN</name>
<dbReference type="EMBL" id="JAJGNP010000003">
    <property type="protein sequence ID" value="MCC4232253.1"/>
    <property type="molecule type" value="Genomic_DNA"/>
</dbReference>
<dbReference type="GO" id="GO:0004519">
    <property type="term" value="F:endonuclease activity"/>
    <property type="evidence" value="ECO:0007669"/>
    <property type="project" value="UniProtKB-KW"/>
</dbReference>
<dbReference type="RefSeq" id="WP_228226546.1">
    <property type="nucleotide sequence ID" value="NZ_JAJGNP010000003.1"/>
</dbReference>
<keyword evidence="4" id="KW-1185">Reference proteome</keyword>
<dbReference type="CDD" id="cd20746">
    <property type="entry name" value="FIX_Ntox15_NUC_DUF4112_RhsA-like"/>
    <property type="match status" value="1"/>
</dbReference>
<keyword evidence="3" id="KW-0255">Endonuclease</keyword>
<evidence type="ECO:0000256" key="1">
    <source>
        <dbReference type="SAM" id="MobiDB-lite"/>
    </source>
</evidence>
<accession>A0ABS8H2C4</accession>
<evidence type="ECO:0000259" key="2">
    <source>
        <dbReference type="Pfam" id="PF13930"/>
    </source>
</evidence>
<dbReference type="Proteomes" id="UP001198830">
    <property type="component" value="Unassembled WGS sequence"/>
</dbReference>
<keyword evidence="3" id="KW-0378">Hydrolase</keyword>
<comment type="caution">
    <text evidence="3">The sequence shown here is derived from an EMBL/GenBank/DDBJ whole genome shotgun (WGS) entry which is preliminary data.</text>
</comment>
<proteinExistence type="predicted"/>
<feature type="region of interest" description="Disordered" evidence="1">
    <location>
        <begin position="166"/>
        <end position="193"/>
    </location>
</feature>
<feature type="compositionally biased region" description="Low complexity" evidence="1">
    <location>
        <begin position="1"/>
        <end position="24"/>
    </location>
</feature>